<comment type="caution">
    <text evidence="9">The sequence shown here is derived from an EMBL/GenBank/DDBJ whole genome shotgun (WGS) entry which is preliminary data.</text>
</comment>
<organism evidence="9 10">
    <name type="scientific">Pseudomonas aeruginosa</name>
    <dbReference type="NCBI Taxonomy" id="287"/>
    <lineage>
        <taxon>Bacteria</taxon>
        <taxon>Pseudomonadati</taxon>
        <taxon>Pseudomonadota</taxon>
        <taxon>Gammaproteobacteria</taxon>
        <taxon>Pseudomonadales</taxon>
        <taxon>Pseudomonadaceae</taxon>
        <taxon>Pseudomonas</taxon>
    </lineage>
</organism>
<dbReference type="GO" id="GO:0005886">
    <property type="term" value="C:plasma membrane"/>
    <property type="evidence" value="ECO:0007669"/>
    <property type="project" value="UniProtKB-SubCell"/>
</dbReference>
<name>A0A3M5E112_PSEAI</name>
<dbReference type="InterPro" id="IPR011225">
    <property type="entry name" value="IV_sec_VirJ"/>
</dbReference>
<feature type="domain" description="Bacterial virulence" evidence="8">
    <location>
        <begin position="312"/>
        <end position="500"/>
    </location>
</feature>
<comment type="subcellular location">
    <subcellularLocation>
        <location evidence="1">Cell membrane</location>
        <topology evidence="1">Multi-pass membrane protein</topology>
    </subcellularLocation>
</comment>
<dbReference type="Proteomes" id="UP000270834">
    <property type="component" value="Unassembled WGS sequence"/>
</dbReference>
<evidence type="ECO:0000256" key="6">
    <source>
        <dbReference type="ARBA" id="ARBA00023136"/>
    </source>
</evidence>
<protein>
    <recommendedName>
        <fullName evidence="8">Bacterial virulence domain-containing protein</fullName>
    </recommendedName>
</protein>
<dbReference type="PANTHER" id="PTHR33452:SF7">
    <property type="entry name" value="DOXX FAMILY PROTEIN"/>
    <property type="match status" value="1"/>
</dbReference>
<keyword evidence="3" id="KW-1003">Cell membrane</keyword>
<evidence type="ECO:0000313" key="10">
    <source>
        <dbReference type="Proteomes" id="UP000270834"/>
    </source>
</evidence>
<dbReference type="AlphaFoldDB" id="A0A3M5E112"/>
<dbReference type="InterPro" id="IPR051907">
    <property type="entry name" value="DoxX-like_oxidoreductase"/>
</dbReference>
<comment type="similarity">
    <text evidence="2">Belongs to the DoxX family.</text>
</comment>
<sequence length="506" mass="55683">MQASDLRAWRRPFALLDRCGGWSADLSLRLFLAWEFFESGWEKWNGENWFGDIQSAFPFPFDRLPAAFNWELSLWAELLGALFLLLGLGTRLTALVLIVGAALLLWSRPAAQAKLEALDLDDGGHATLAEPGEKPRSRVVVIAAPEQQLNDAQMLNLAHDSAARVIQYFPPENGDCRAQQSRLEAVIARLGGKPNLVAGIGPGSTTAWRWLASQDDDKAKALSVGFDIALAERDCDAPLPHQASHGQWLLAWNDNPDDDTAVFVRKQSSAETSISDYDTPLSDVLAHQLRLQLQGNAEALPVLEVPAAQPSDIVTLFYSGDGGWRDLDKDSAEHMASMGYPVVGIDTLRYYWQHKSPEQSAADLSKLMQHYREKWGAKRFVLAGYSFGADILPAIYNRLPGKDQQQVKAMLLLALARTGSFEIEVEGWLGKAGEEAATGPEMARLPAAKVFCIYGAEEKDESGCTQSQAVGEKLELPGGHHFDEDYLSLAKKMLQAIRDRENAPDA</sequence>
<dbReference type="PANTHER" id="PTHR33452">
    <property type="entry name" value="OXIDOREDUCTASE CATD-RELATED"/>
    <property type="match status" value="1"/>
</dbReference>
<evidence type="ECO:0000313" key="9">
    <source>
        <dbReference type="EMBL" id="RMS55174.1"/>
    </source>
</evidence>
<gene>
    <name evidence="9" type="ORF">ALP65_00169</name>
</gene>
<dbReference type="Pfam" id="PF06057">
    <property type="entry name" value="VirJ"/>
    <property type="match status" value="1"/>
</dbReference>
<dbReference type="Pfam" id="PF07681">
    <property type="entry name" value="DoxX"/>
    <property type="match status" value="1"/>
</dbReference>
<accession>A0A3M5E112</accession>
<reference evidence="9 10" key="1">
    <citation type="submission" date="2018-08" db="EMBL/GenBank/DDBJ databases">
        <title>Recombination of ecologically and evolutionarily significant loci maintains genetic cohesion in the Pseudomonas syringae species complex.</title>
        <authorList>
            <person name="Dillon M."/>
            <person name="Thakur S."/>
            <person name="Almeida R.N.D."/>
            <person name="Weir B.S."/>
            <person name="Guttman D.S."/>
        </authorList>
    </citation>
    <scope>NUCLEOTIDE SEQUENCE [LARGE SCALE GENOMIC DNA]</scope>
    <source>
        <strain evidence="9 10">ICMP 7846</strain>
    </source>
</reference>
<evidence type="ECO:0000256" key="5">
    <source>
        <dbReference type="ARBA" id="ARBA00022989"/>
    </source>
</evidence>
<dbReference type="SUPFAM" id="SSF53474">
    <property type="entry name" value="alpha/beta-Hydrolases"/>
    <property type="match status" value="1"/>
</dbReference>
<evidence type="ECO:0000256" key="1">
    <source>
        <dbReference type="ARBA" id="ARBA00004651"/>
    </source>
</evidence>
<dbReference type="InterPro" id="IPR029058">
    <property type="entry name" value="AB_hydrolase_fold"/>
</dbReference>
<evidence type="ECO:0000259" key="8">
    <source>
        <dbReference type="Pfam" id="PF06057"/>
    </source>
</evidence>
<dbReference type="Gene3D" id="3.40.50.1820">
    <property type="entry name" value="alpha/beta hydrolase"/>
    <property type="match status" value="1"/>
</dbReference>
<keyword evidence="4 7" id="KW-0812">Transmembrane</keyword>
<evidence type="ECO:0000256" key="3">
    <source>
        <dbReference type="ARBA" id="ARBA00022475"/>
    </source>
</evidence>
<dbReference type="EMBL" id="RBSQ01000600">
    <property type="protein sequence ID" value="RMS55174.1"/>
    <property type="molecule type" value="Genomic_DNA"/>
</dbReference>
<keyword evidence="5 7" id="KW-1133">Transmembrane helix</keyword>
<dbReference type="InterPro" id="IPR010333">
    <property type="entry name" value="VirJ"/>
</dbReference>
<proteinExistence type="inferred from homology"/>
<evidence type="ECO:0000256" key="7">
    <source>
        <dbReference type="SAM" id="Phobius"/>
    </source>
</evidence>
<feature type="transmembrane region" description="Helical" evidence="7">
    <location>
        <begin position="78"/>
        <end position="106"/>
    </location>
</feature>
<dbReference type="PIRSF" id="PIRSF029063">
    <property type="entry name" value="IV_sec_VirJ"/>
    <property type="match status" value="1"/>
</dbReference>
<keyword evidence="6 7" id="KW-0472">Membrane</keyword>
<evidence type="ECO:0000256" key="4">
    <source>
        <dbReference type="ARBA" id="ARBA00022692"/>
    </source>
</evidence>
<evidence type="ECO:0000256" key="2">
    <source>
        <dbReference type="ARBA" id="ARBA00006679"/>
    </source>
</evidence>
<dbReference type="InterPro" id="IPR032808">
    <property type="entry name" value="DoxX"/>
</dbReference>